<name>A0A0G1BH92_9BACT</name>
<proteinExistence type="predicted"/>
<dbReference type="Gene3D" id="3.50.50.60">
    <property type="entry name" value="FAD/NAD(P)-binding domain"/>
    <property type="match status" value="2"/>
</dbReference>
<evidence type="ECO:0000313" key="4">
    <source>
        <dbReference type="EMBL" id="KKS72697.1"/>
    </source>
</evidence>
<gene>
    <name evidence="4" type="ORF">UV42_C0005G0014</name>
</gene>
<feature type="domain" description="FAD/NAD(P)-binding" evidence="3">
    <location>
        <begin position="11"/>
        <end position="298"/>
    </location>
</feature>
<evidence type="ECO:0000256" key="1">
    <source>
        <dbReference type="ARBA" id="ARBA00022630"/>
    </source>
</evidence>
<reference evidence="4 5" key="1">
    <citation type="journal article" date="2015" name="Nature">
        <title>rRNA introns, odd ribosomes, and small enigmatic genomes across a large radiation of phyla.</title>
        <authorList>
            <person name="Brown C.T."/>
            <person name="Hug L.A."/>
            <person name="Thomas B.C."/>
            <person name="Sharon I."/>
            <person name="Castelle C.J."/>
            <person name="Singh A."/>
            <person name="Wilkins M.J."/>
            <person name="Williams K.H."/>
            <person name="Banfield J.F."/>
        </authorList>
    </citation>
    <scope>NUCLEOTIDE SEQUENCE [LARGE SCALE GENOMIC DNA]</scope>
</reference>
<accession>A0A0G1BH92</accession>
<dbReference type="Pfam" id="PF07992">
    <property type="entry name" value="Pyr_redox_2"/>
    <property type="match status" value="1"/>
</dbReference>
<dbReference type="Proteomes" id="UP000033867">
    <property type="component" value="Unassembled WGS sequence"/>
</dbReference>
<dbReference type="EMBL" id="LCEK01000005">
    <property type="protein sequence ID" value="KKS72697.1"/>
    <property type="molecule type" value="Genomic_DNA"/>
</dbReference>
<dbReference type="InterPro" id="IPR023753">
    <property type="entry name" value="FAD/NAD-binding_dom"/>
</dbReference>
<dbReference type="AlphaFoldDB" id="A0A0G1BH92"/>
<organism evidence="4 5">
    <name type="scientific">Candidatus Magasanikbacteria bacterium GW2011_GWE2_42_7</name>
    <dbReference type="NCBI Taxonomy" id="1619052"/>
    <lineage>
        <taxon>Bacteria</taxon>
        <taxon>Candidatus Magasanikiibacteriota</taxon>
    </lineage>
</organism>
<keyword evidence="2" id="KW-0560">Oxidoreductase</keyword>
<sequence>MPKQPSTELLDLVIIGASAAGLSASIYAARRNLNFIIVSMDIGGEVSRSGEVENWLGIEHTNGVELAAQFQKHAESYGVAIHNGHEVTKITQEGNIHIVHAKYGPEEKQYHTKAVIIASGIHPRHLTIPGEQTLQNKGVTYCTVCDGPLYKGKTTATIGAGNAAVESALMMAGIASKVYLVTKYPDDPKTQGGFPKAETVLVNKVKALENVEIIYNANTTDILGTDFVTGLRYTDSTTQASKEVATDGVMVHIGMIPNSSFVSCGKKNALGEVEVSLKCETTCAGVFAAGDVTDIPYKQIIISAGHGATAALSAIDYINRWEPADK</sequence>
<evidence type="ECO:0000259" key="3">
    <source>
        <dbReference type="Pfam" id="PF07992"/>
    </source>
</evidence>
<dbReference type="GO" id="GO:0016491">
    <property type="term" value="F:oxidoreductase activity"/>
    <property type="evidence" value="ECO:0007669"/>
    <property type="project" value="UniProtKB-KW"/>
</dbReference>
<dbReference type="PRINTS" id="PR00469">
    <property type="entry name" value="PNDRDTASEII"/>
</dbReference>
<dbReference type="PATRIC" id="fig|1619052.3.peg.131"/>
<evidence type="ECO:0000313" key="5">
    <source>
        <dbReference type="Proteomes" id="UP000033867"/>
    </source>
</evidence>
<dbReference type="InterPro" id="IPR050097">
    <property type="entry name" value="Ferredoxin-NADP_redctase_2"/>
</dbReference>
<keyword evidence="1" id="KW-0285">Flavoprotein</keyword>
<dbReference type="SUPFAM" id="SSF51905">
    <property type="entry name" value="FAD/NAD(P)-binding domain"/>
    <property type="match status" value="1"/>
</dbReference>
<dbReference type="InterPro" id="IPR036188">
    <property type="entry name" value="FAD/NAD-bd_sf"/>
</dbReference>
<protein>
    <submittedName>
        <fullName evidence="4">Alkyl hydroperoxide reductase subunit F AhpF</fullName>
    </submittedName>
</protein>
<evidence type="ECO:0000256" key="2">
    <source>
        <dbReference type="ARBA" id="ARBA00023002"/>
    </source>
</evidence>
<comment type="caution">
    <text evidence="4">The sequence shown here is derived from an EMBL/GenBank/DDBJ whole genome shotgun (WGS) entry which is preliminary data.</text>
</comment>
<dbReference type="PANTHER" id="PTHR48105">
    <property type="entry name" value="THIOREDOXIN REDUCTASE 1-RELATED-RELATED"/>
    <property type="match status" value="1"/>
</dbReference>
<dbReference type="PRINTS" id="PR00368">
    <property type="entry name" value="FADPNR"/>
</dbReference>